<sequence length="456" mass="51389">MIDIKLLLNDFDAIAQKLSTRNLPKEQLENLSNLAKNYKSQKQALESLQESQNKESKNFGTLMAQKRDKNDSEVLALKEKLESNKSQISKNEALVREAKEQLDFVLAQIPNIPDESTPIGTDENQNVEIDRILTPKEFSFTPKEHWELAEWHNKQSDSRRKWIDFGAGVKLAKSRFSVLRGQGARLSRALINFMLDMNEKAGFEIISTPVIVNEKMLFGTGQLPKFEEDMFKIAQDNLEQSAESHELDNEAQSSESKSALYLISTSEITLTNLYNDTIINADDLPICLTAQTPCFRKEAGSAGRDTRGIIRQHQFDKVELVAITHPSQSQAMQAKMIECASSILQALELPHRLVQLCSGDLGFSASNTVDIEVWFAGQGKYREISSVSNTRDFQARRAKIRYKENGKNALVHTLNGSSLAVGRCLAAIMEYYQKENGEIEIPKVLIPYMARNVLDN</sequence>
<comment type="domain">
    <text evidence="12">Consists of two distinct domains, a catalytic core and a N-terminal extension that is involved in tRNA binding.</text>
</comment>
<proteinExistence type="inferred from homology"/>
<dbReference type="NCBIfam" id="TIGR00414">
    <property type="entry name" value="serS"/>
    <property type="match status" value="1"/>
</dbReference>
<organism evidence="17 18">
    <name type="scientific">Helicobacter macacae MIT 99-5501</name>
    <dbReference type="NCBI Taxonomy" id="1357400"/>
    <lineage>
        <taxon>Bacteria</taxon>
        <taxon>Pseudomonadati</taxon>
        <taxon>Campylobacterota</taxon>
        <taxon>Epsilonproteobacteria</taxon>
        <taxon>Campylobacterales</taxon>
        <taxon>Helicobacteraceae</taxon>
        <taxon>Helicobacter</taxon>
    </lineage>
</organism>
<evidence type="ECO:0000256" key="15">
    <source>
        <dbReference type="SAM" id="Coils"/>
    </source>
</evidence>
<dbReference type="InterPro" id="IPR015866">
    <property type="entry name" value="Ser-tRNA-synth_1_N"/>
</dbReference>
<evidence type="ECO:0000256" key="10">
    <source>
        <dbReference type="ARBA" id="ARBA00047929"/>
    </source>
</evidence>
<protein>
    <recommendedName>
        <fullName evidence="12">Serine--tRNA ligase</fullName>
        <ecNumber evidence="12">6.1.1.11</ecNumber>
    </recommendedName>
    <alternativeName>
        <fullName evidence="12">Seryl-tRNA synthetase</fullName>
        <shortName evidence="12">SerRS</shortName>
    </alternativeName>
    <alternativeName>
        <fullName evidence="12">Seryl-tRNA(Ser/Sec) synthetase</fullName>
    </alternativeName>
</protein>
<keyword evidence="6 12" id="KW-0547">Nucleotide-binding</keyword>
<dbReference type="PANTHER" id="PTHR43697:SF1">
    <property type="entry name" value="SERINE--TRNA LIGASE"/>
    <property type="match status" value="1"/>
</dbReference>
<comment type="subunit">
    <text evidence="12">Homodimer. The tRNA molecule binds across the dimer.</text>
</comment>
<accession>V8CAU3</accession>
<dbReference type="Proteomes" id="UP000018731">
    <property type="component" value="Unassembled WGS sequence"/>
</dbReference>
<evidence type="ECO:0000256" key="6">
    <source>
        <dbReference type="ARBA" id="ARBA00022741"/>
    </source>
</evidence>
<dbReference type="InterPro" id="IPR042103">
    <property type="entry name" value="SerRS_1_N_sf"/>
</dbReference>
<evidence type="ECO:0000256" key="11">
    <source>
        <dbReference type="ARBA" id="ARBA00048823"/>
    </source>
</evidence>
<dbReference type="SUPFAM" id="SSF46589">
    <property type="entry name" value="tRNA-binding arm"/>
    <property type="match status" value="1"/>
</dbReference>
<keyword evidence="9 12" id="KW-0030">Aminoacyl-tRNA synthetase</keyword>
<dbReference type="GO" id="GO:0016260">
    <property type="term" value="P:selenocysteine biosynthetic process"/>
    <property type="evidence" value="ECO:0007669"/>
    <property type="project" value="UniProtKB-UniRule"/>
</dbReference>
<feature type="binding site" evidence="13">
    <location>
        <position position="265"/>
    </location>
    <ligand>
        <name>L-serine</name>
        <dbReference type="ChEBI" id="CHEBI:33384"/>
    </ligand>
</feature>
<dbReference type="GO" id="GO:0005737">
    <property type="term" value="C:cytoplasm"/>
    <property type="evidence" value="ECO:0007669"/>
    <property type="project" value="UniProtKB-SubCell"/>
</dbReference>
<dbReference type="PRINTS" id="PR00981">
    <property type="entry name" value="TRNASYNTHSER"/>
</dbReference>
<dbReference type="eggNOG" id="COG0172">
    <property type="taxonomic scope" value="Bacteria"/>
</dbReference>
<evidence type="ECO:0000313" key="18">
    <source>
        <dbReference type="Proteomes" id="UP000018731"/>
    </source>
</evidence>
<comment type="pathway">
    <text evidence="2 12">Aminoacyl-tRNA biosynthesis; selenocysteinyl-tRNA(Sec) biosynthesis; L-seryl-tRNA(Sec) from L-serine and tRNA(Sec): step 1/1.</text>
</comment>
<dbReference type="GO" id="GO:0005524">
    <property type="term" value="F:ATP binding"/>
    <property type="evidence" value="ECO:0007669"/>
    <property type="project" value="UniProtKB-UniRule"/>
</dbReference>
<feature type="binding site" evidence="13">
    <location>
        <position position="415"/>
    </location>
    <ligand>
        <name>L-serine</name>
        <dbReference type="ChEBI" id="CHEBI:33384"/>
    </ligand>
</feature>
<dbReference type="AlphaFoldDB" id="V8CAU3"/>
<keyword evidence="8 12" id="KW-0648">Protein biosynthesis</keyword>
<dbReference type="Gene3D" id="1.10.287.40">
    <property type="entry name" value="Serine-tRNA synthetase, tRNA binding domain"/>
    <property type="match status" value="1"/>
</dbReference>
<evidence type="ECO:0000256" key="9">
    <source>
        <dbReference type="ARBA" id="ARBA00023146"/>
    </source>
</evidence>
<dbReference type="HAMAP" id="MF_00176">
    <property type="entry name" value="Ser_tRNA_synth_type1"/>
    <property type="match status" value="1"/>
</dbReference>
<comment type="similarity">
    <text evidence="3 12">Belongs to the class-II aminoacyl-tRNA synthetase family. Type-1 seryl-tRNA synthetase subfamily.</text>
</comment>
<dbReference type="OrthoDB" id="9804647at2"/>
<keyword evidence="4 12" id="KW-0963">Cytoplasm</keyword>
<gene>
    <name evidence="12" type="primary">serS</name>
    <name evidence="17" type="ORF">HMPREF2086_00977</name>
</gene>
<dbReference type="EC" id="6.1.1.11" evidence="12"/>
<evidence type="ECO:0000256" key="1">
    <source>
        <dbReference type="ARBA" id="ARBA00004496"/>
    </source>
</evidence>
<dbReference type="PROSITE" id="PS50862">
    <property type="entry name" value="AA_TRNA_LIGASE_II"/>
    <property type="match status" value="1"/>
</dbReference>
<dbReference type="EMBL" id="AZJI01000004">
    <property type="protein sequence ID" value="ETD24227.1"/>
    <property type="molecule type" value="Genomic_DNA"/>
</dbReference>
<evidence type="ECO:0000256" key="3">
    <source>
        <dbReference type="ARBA" id="ARBA00010728"/>
    </source>
</evidence>
<dbReference type="STRING" id="1357400.HMPREF2086_00977"/>
<keyword evidence="7 12" id="KW-0067">ATP-binding</keyword>
<evidence type="ECO:0000256" key="4">
    <source>
        <dbReference type="ARBA" id="ARBA00022490"/>
    </source>
</evidence>
<evidence type="ECO:0000259" key="16">
    <source>
        <dbReference type="PROSITE" id="PS50862"/>
    </source>
</evidence>
<dbReference type="Pfam" id="PF02403">
    <property type="entry name" value="Seryl_tRNA_N"/>
    <property type="match status" value="1"/>
</dbReference>
<evidence type="ECO:0000256" key="2">
    <source>
        <dbReference type="ARBA" id="ARBA00005045"/>
    </source>
</evidence>
<comment type="subcellular location">
    <subcellularLocation>
        <location evidence="1 12">Cytoplasm</location>
    </subcellularLocation>
</comment>
<evidence type="ECO:0000256" key="7">
    <source>
        <dbReference type="ARBA" id="ARBA00022840"/>
    </source>
</evidence>
<name>V8CAU3_9HELI</name>
<dbReference type="GO" id="GO:0006434">
    <property type="term" value="P:seryl-tRNA aminoacylation"/>
    <property type="evidence" value="ECO:0007669"/>
    <property type="project" value="UniProtKB-UniRule"/>
</dbReference>
<comment type="caution">
    <text evidence="17">The sequence shown here is derived from an EMBL/GenBank/DDBJ whole genome shotgun (WGS) entry which is preliminary data.</text>
</comment>
<reference evidence="17 18" key="1">
    <citation type="journal article" date="2014" name="Genome Announc.">
        <title>Draft genome sequences of six enterohepatic helicobacter species isolated from humans and one from rhesus macaques.</title>
        <authorList>
            <person name="Shen Z."/>
            <person name="Sheh A."/>
            <person name="Young S.K."/>
            <person name="Abouelliel A."/>
            <person name="Ward D.V."/>
            <person name="Earl A.M."/>
            <person name="Fox J.G."/>
        </authorList>
    </citation>
    <scope>NUCLEOTIDE SEQUENCE [LARGE SCALE GENOMIC DNA]</scope>
    <source>
        <strain evidence="17 18">MIT 99-5501</strain>
    </source>
</reference>
<dbReference type="InterPro" id="IPR006195">
    <property type="entry name" value="aa-tRNA-synth_II"/>
</dbReference>
<dbReference type="Gene3D" id="3.30.930.10">
    <property type="entry name" value="Bira Bifunctional Protein, Domain 2"/>
    <property type="match status" value="1"/>
</dbReference>
<evidence type="ECO:0000256" key="5">
    <source>
        <dbReference type="ARBA" id="ARBA00022598"/>
    </source>
</evidence>
<feature type="binding site" evidence="12 14">
    <location>
        <begin position="296"/>
        <end position="298"/>
    </location>
    <ligand>
        <name>ATP</name>
        <dbReference type="ChEBI" id="CHEBI:30616"/>
    </ligand>
</feature>
<keyword evidence="15" id="KW-0175">Coiled coil</keyword>
<dbReference type="PANTHER" id="PTHR43697">
    <property type="entry name" value="SERYL-TRNA SYNTHETASE"/>
    <property type="match status" value="1"/>
</dbReference>
<comment type="caution">
    <text evidence="12">Lacks conserved residue(s) required for the propagation of feature annotation.</text>
</comment>
<feature type="binding site" evidence="12">
    <location>
        <position position="417"/>
    </location>
    <ligand>
        <name>L-serine</name>
        <dbReference type="ChEBI" id="CHEBI:33384"/>
    </ligand>
</feature>
<dbReference type="UniPathway" id="UPA00906">
    <property type="reaction ID" value="UER00895"/>
</dbReference>
<feature type="binding site" evidence="12 14">
    <location>
        <begin position="383"/>
        <end position="386"/>
    </location>
    <ligand>
        <name>ATP</name>
        <dbReference type="ChEBI" id="CHEBI:30616"/>
    </ligand>
</feature>
<comment type="function">
    <text evidence="12">Catalyzes the attachment of serine to tRNA(Ser). Is also able to aminoacylate tRNA(Sec) with serine, to form the misacylated tRNA L-seryl-tRNA(Sec), which will be further converted into selenocysteinyl-tRNA(Sec).</text>
</comment>
<dbReference type="InterPro" id="IPR045864">
    <property type="entry name" value="aa-tRNA-synth_II/BPL/LPL"/>
</dbReference>
<dbReference type="CDD" id="cd00770">
    <property type="entry name" value="SerRS_core"/>
    <property type="match status" value="1"/>
</dbReference>
<comment type="catalytic activity">
    <reaction evidence="10 12">
        <text>tRNA(Sec) + L-serine + ATP = L-seryl-tRNA(Sec) + AMP + diphosphate + H(+)</text>
        <dbReference type="Rhea" id="RHEA:42580"/>
        <dbReference type="Rhea" id="RHEA-COMP:9742"/>
        <dbReference type="Rhea" id="RHEA-COMP:10128"/>
        <dbReference type="ChEBI" id="CHEBI:15378"/>
        <dbReference type="ChEBI" id="CHEBI:30616"/>
        <dbReference type="ChEBI" id="CHEBI:33019"/>
        <dbReference type="ChEBI" id="CHEBI:33384"/>
        <dbReference type="ChEBI" id="CHEBI:78442"/>
        <dbReference type="ChEBI" id="CHEBI:78533"/>
        <dbReference type="ChEBI" id="CHEBI:456215"/>
        <dbReference type="EC" id="6.1.1.11"/>
    </reaction>
</comment>
<evidence type="ECO:0000256" key="8">
    <source>
        <dbReference type="ARBA" id="ARBA00022917"/>
    </source>
</evidence>
<keyword evidence="5 12" id="KW-0436">Ligase</keyword>
<dbReference type="InterPro" id="IPR002314">
    <property type="entry name" value="aa-tRNA-synt_IIb"/>
</dbReference>
<keyword evidence="18" id="KW-1185">Reference proteome</keyword>
<evidence type="ECO:0000256" key="14">
    <source>
        <dbReference type="PIRSR" id="PIRSR001529-2"/>
    </source>
</evidence>
<dbReference type="HOGENOM" id="CLU_023797_1_1_7"/>
<comment type="catalytic activity">
    <reaction evidence="11 12">
        <text>tRNA(Ser) + L-serine + ATP = L-seryl-tRNA(Ser) + AMP + diphosphate + H(+)</text>
        <dbReference type="Rhea" id="RHEA:12292"/>
        <dbReference type="Rhea" id="RHEA-COMP:9669"/>
        <dbReference type="Rhea" id="RHEA-COMP:9703"/>
        <dbReference type="ChEBI" id="CHEBI:15378"/>
        <dbReference type="ChEBI" id="CHEBI:30616"/>
        <dbReference type="ChEBI" id="CHEBI:33019"/>
        <dbReference type="ChEBI" id="CHEBI:33384"/>
        <dbReference type="ChEBI" id="CHEBI:78442"/>
        <dbReference type="ChEBI" id="CHEBI:78533"/>
        <dbReference type="ChEBI" id="CHEBI:456215"/>
        <dbReference type="EC" id="6.1.1.11"/>
    </reaction>
</comment>
<dbReference type="SUPFAM" id="SSF55681">
    <property type="entry name" value="Class II aaRS and biotin synthetases"/>
    <property type="match status" value="1"/>
</dbReference>
<dbReference type="RefSeq" id="WP_023927700.1">
    <property type="nucleotide sequence ID" value="NZ_KI669454.1"/>
</dbReference>
<dbReference type="GO" id="GO:0004828">
    <property type="term" value="F:serine-tRNA ligase activity"/>
    <property type="evidence" value="ECO:0007669"/>
    <property type="project" value="UniProtKB-UniRule"/>
</dbReference>
<feature type="binding site" evidence="12 13">
    <location>
        <position position="319"/>
    </location>
    <ligand>
        <name>L-serine</name>
        <dbReference type="ChEBI" id="CHEBI:33384"/>
    </ligand>
</feature>
<dbReference type="PATRIC" id="fig|1357400.3.peg.1336"/>
<feature type="domain" description="Aminoacyl-transfer RNA synthetases class-II family profile" evidence="16">
    <location>
        <begin position="179"/>
        <end position="447"/>
    </location>
</feature>
<evidence type="ECO:0000256" key="12">
    <source>
        <dbReference type="HAMAP-Rule" id="MF_00176"/>
    </source>
</evidence>
<dbReference type="PIRSF" id="PIRSF001529">
    <property type="entry name" value="Ser-tRNA-synth_IIa"/>
    <property type="match status" value="1"/>
</dbReference>
<dbReference type="InterPro" id="IPR033729">
    <property type="entry name" value="SerRS_core"/>
</dbReference>
<evidence type="ECO:0000256" key="13">
    <source>
        <dbReference type="PIRSR" id="PIRSR001529-1"/>
    </source>
</evidence>
<dbReference type="InterPro" id="IPR002317">
    <property type="entry name" value="Ser-tRNA-ligase_type_1"/>
</dbReference>
<dbReference type="InterPro" id="IPR010978">
    <property type="entry name" value="tRNA-bd_arm"/>
</dbReference>
<feature type="binding site" evidence="12">
    <location>
        <begin position="265"/>
        <end position="267"/>
    </location>
    <ligand>
        <name>L-serine</name>
        <dbReference type="ChEBI" id="CHEBI:33384"/>
    </ligand>
</feature>
<dbReference type="Pfam" id="PF00587">
    <property type="entry name" value="tRNA-synt_2b"/>
    <property type="match status" value="1"/>
</dbReference>
<feature type="binding site" evidence="13">
    <location>
        <position position="296"/>
    </location>
    <ligand>
        <name>L-serine</name>
        <dbReference type="ChEBI" id="CHEBI:33384"/>
    </ligand>
</feature>
<feature type="coiled-coil region" evidence="15">
    <location>
        <begin position="28"/>
        <end position="55"/>
    </location>
</feature>
<evidence type="ECO:0000313" key="17">
    <source>
        <dbReference type="EMBL" id="ETD24227.1"/>
    </source>
</evidence>